<sequence>MSLNQRTGDCTVRSWLLDADDVELPGNTTEPTVLSWVDFLDIMRVARAVRRTYDLFDVPQPDGTCRRYRAIDV</sequence>
<gene>
    <name evidence="1" type="ORF">Afe05nite_87030</name>
</gene>
<evidence type="ECO:0000313" key="2">
    <source>
        <dbReference type="Proteomes" id="UP000598174"/>
    </source>
</evidence>
<organism evidence="1 2">
    <name type="scientific">Paractinoplanes ferrugineus</name>
    <dbReference type="NCBI Taxonomy" id="113564"/>
    <lineage>
        <taxon>Bacteria</taxon>
        <taxon>Bacillati</taxon>
        <taxon>Actinomycetota</taxon>
        <taxon>Actinomycetes</taxon>
        <taxon>Micromonosporales</taxon>
        <taxon>Micromonosporaceae</taxon>
        <taxon>Paractinoplanes</taxon>
    </lineage>
</organism>
<reference evidence="1" key="1">
    <citation type="submission" date="2021-01" db="EMBL/GenBank/DDBJ databases">
        <title>Whole genome shotgun sequence of Actinoplanes ferrugineus NBRC 15555.</title>
        <authorList>
            <person name="Komaki H."/>
            <person name="Tamura T."/>
        </authorList>
    </citation>
    <scope>NUCLEOTIDE SEQUENCE</scope>
    <source>
        <strain evidence="1">NBRC 15555</strain>
    </source>
</reference>
<dbReference type="EMBL" id="BOMM01000104">
    <property type="protein sequence ID" value="GIE16863.1"/>
    <property type="molecule type" value="Genomic_DNA"/>
</dbReference>
<dbReference type="RefSeq" id="WP_203823187.1">
    <property type="nucleotide sequence ID" value="NZ_BAAABP010000005.1"/>
</dbReference>
<dbReference type="Proteomes" id="UP000598174">
    <property type="component" value="Unassembled WGS sequence"/>
</dbReference>
<proteinExistence type="predicted"/>
<keyword evidence="2" id="KW-1185">Reference proteome</keyword>
<evidence type="ECO:0000313" key="1">
    <source>
        <dbReference type="EMBL" id="GIE16863.1"/>
    </source>
</evidence>
<accession>A0A919MII0</accession>
<comment type="caution">
    <text evidence="1">The sequence shown here is derived from an EMBL/GenBank/DDBJ whole genome shotgun (WGS) entry which is preliminary data.</text>
</comment>
<name>A0A919MII0_9ACTN</name>
<protein>
    <submittedName>
        <fullName evidence="1">Uncharacterized protein</fullName>
    </submittedName>
</protein>
<dbReference type="AlphaFoldDB" id="A0A919MII0"/>